<reference evidence="7 10" key="1">
    <citation type="journal article" date="2015" name="Int. J. Syst. Evol. Microbiol.">
        <title>Algibacter amylolyticus sp. nov., isolated from intertidal sediment.</title>
        <authorList>
            <person name="Zhang D.C."/>
            <person name="Wu J."/>
            <person name="Neuner K."/>
            <person name="Yao J."/>
            <person name="Margesin R."/>
        </authorList>
    </citation>
    <scope>NUCLEOTIDE SEQUENCE [LARGE SCALE GENOMIC DNA]</scope>
    <source>
        <strain evidence="7 10">RU-4-M-4</strain>
    </source>
</reference>
<feature type="transmembrane region" description="Helical" evidence="6">
    <location>
        <begin position="87"/>
        <end position="105"/>
    </location>
</feature>
<protein>
    <recommendedName>
        <fullName evidence="11">Lysoplasmalogenase</fullName>
    </recommendedName>
</protein>
<evidence type="ECO:0000256" key="3">
    <source>
        <dbReference type="ARBA" id="ARBA00022692"/>
    </source>
</evidence>
<feature type="transmembrane region" description="Helical" evidence="6">
    <location>
        <begin position="63"/>
        <end position="81"/>
    </location>
</feature>
<dbReference type="Pfam" id="PF07947">
    <property type="entry name" value="YhhN"/>
    <property type="match status" value="1"/>
</dbReference>
<evidence type="ECO:0000256" key="5">
    <source>
        <dbReference type="ARBA" id="ARBA00023136"/>
    </source>
</evidence>
<evidence type="ECO:0000256" key="4">
    <source>
        <dbReference type="ARBA" id="ARBA00022989"/>
    </source>
</evidence>
<evidence type="ECO:0000313" key="10">
    <source>
        <dbReference type="Proteomes" id="UP000322315"/>
    </source>
</evidence>
<keyword evidence="9" id="KW-1185">Reference proteome</keyword>
<name>A0A5M7BC47_9FLAO</name>
<keyword evidence="3 6" id="KW-0812">Transmembrane</keyword>
<feature type="transmembrane region" description="Helical" evidence="6">
    <location>
        <begin position="117"/>
        <end position="137"/>
    </location>
</feature>
<evidence type="ECO:0000313" key="7">
    <source>
        <dbReference type="EMBL" id="KAA5827313.1"/>
    </source>
</evidence>
<evidence type="ECO:0000256" key="6">
    <source>
        <dbReference type="SAM" id="Phobius"/>
    </source>
</evidence>
<comment type="similarity">
    <text evidence="2">Belongs to the TMEM86 family.</text>
</comment>
<evidence type="ECO:0000256" key="1">
    <source>
        <dbReference type="ARBA" id="ARBA00004141"/>
    </source>
</evidence>
<dbReference type="PANTHER" id="PTHR31885">
    <property type="entry name" value="GH04784P"/>
    <property type="match status" value="1"/>
</dbReference>
<dbReference type="PANTHER" id="PTHR31885:SF6">
    <property type="entry name" value="GH04784P"/>
    <property type="match status" value="1"/>
</dbReference>
<feature type="transmembrane region" description="Helical" evidence="6">
    <location>
        <begin position="143"/>
        <end position="163"/>
    </location>
</feature>
<keyword evidence="4 6" id="KW-1133">Transmembrane helix</keyword>
<feature type="transmembrane region" description="Helical" evidence="6">
    <location>
        <begin position="200"/>
        <end position="219"/>
    </location>
</feature>
<comment type="caution">
    <text evidence="7">The sequence shown here is derived from an EMBL/GenBank/DDBJ whole genome shotgun (WGS) entry which is preliminary data.</text>
</comment>
<feature type="transmembrane region" description="Helical" evidence="6">
    <location>
        <begin position="33"/>
        <end position="51"/>
    </location>
</feature>
<keyword evidence="5 6" id="KW-0472">Membrane</keyword>
<dbReference type="AlphaFoldDB" id="A0A5M7BC47"/>
<evidence type="ECO:0000313" key="9">
    <source>
        <dbReference type="Proteomes" id="UP000315145"/>
    </source>
</evidence>
<proteinExistence type="inferred from homology"/>
<reference evidence="8 9" key="2">
    <citation type="submission" date="2019-07" db="EMBL/GenBank/DDBJ databases">
        <title>Algibacter marinivivus sp. nov., isolated from the surface of a marine red alga.</title>
        <authorList>
            <person name="Zhong X."/>
            <person name="Xu W."/>
            <person name="Zhang Y."/>
            <person name="Zhang Q."/>
            <person name="Du Z."/>
        </authorList>
    </citation>
    <scope>NUCLEOTIDE SEQUENCE [LARGE SCALE GENOMIC DNA]</scope>
    <source>
        <strain evidence="8 9">RU-4-M-4</strain>
    </source>
</reference>
<dbReference type="InterPro" id="IPR012506">
    <property type="entry name" value="TMEM86B-like"/>
</dbReference>
<comment type="subcellular location">
    <subcellularLocation>
        <location evidence="1">Membrane</location>
        <topology evidence="1">Multi-pass membrane protein</topology>
    </subcellularLocation>
</comment>
<evidence type="ECO:0000313" key="8">
    <source>
        <dbReference type="EMBL" id="TSJ81558.1"/>
    </source>
</evidence>
<reference evidence="7" key="3">
    <citation type="submission" date="2019-09" db="EMBL/GenBank/DDBJ databases">
        <authorList>
            <person name="Zhang D.-C."/>
        </authorList>
    </citation>
    <scope>NUCLEOTIDE SEQUENCE</scope>
    <source>
        <strain evidence="7">RU-4-M-4</strain>
    </source>
</reference>
<accession>A0A5M7BC47</accession>
<gene>
    <name evidence="7" type="ORF">F2B50_00260</name>
    <name evidence="8" type="ORF">FPF71_00260</name>
</gene>
<dbReference type="OrthoDB" id="1424724at2"/>
<organism evidence="7 10">
    <name type="scientific">Algibacter amylolyticus</name>
    <dbReference type="NCBI Taxonomy" id="1608400"/>
    <lineage>
        <taxon>Bacteria</taxon>
        <taxon>Pseudomonadati</taxon>
        <taxon>Bacteroidota</taxon>
        <taxon>Flavobacteriia</taxon>
        <taxon>Flavobacteriales</taxon>
        <taxon>Flavobacteriaceae</taxon>
        <taxon>Algibacter</taxon>
    </lineage>
</organism>
<dbReference type="Proteomes" id="UP000322315">
    <property type="component" value="Unassembled WGS sequence"/>
</dbReference>
<feature type="transmembrane region" description="Helical" evidence="6">
    <location>
        <begin position="9"/>
        <end position="27"/>
    </location>
</feature>
<dbReference type="GO" id="GO:0016787">
    <property type="term" value="F:hydrolase activity"/>
    <property type="evidence" value="ECO:0007669"/>
    <property type="project" value="TreeGrafter"/>
</dbReference>
<feature type="transmembrane region" description="Helical" evidence="6">
    <location>
        <begin position="175"/>
        <end position="194"/>
    </location>
</feature>
<sequence length="241" mass="27887">MVVIFRNNYIFAILFFTVLVTDIYIKINFGASTYRLISKAILSILLLAYYLLNEKEISSVKRVFVISALMFFMLGDIMLIFNEIHIYNMVGICSFIVAKMFYVFRFYNSIDFSFKKLIPILILCFVYMSGILILINQNMNSNYYLIILLYLFIALGTLIFAILRKPDVNKKSYYLVLIGVLFSVLSDSIAGLKLFYRSDIAYEGVTVMLFYGISQYLIISGLISQTKDFIELDTDDVMEKV</sequence>
<evidence type="ECO:0000256" key="2">
    <source>
        <dbReference type="ARBA" id="ARBA00007375"/>
    </source>
</evidence>
<dbReference type="EMBL" id="VWRS01000001">
    <property type="protein sequence ID" value="KAA5827313.1"/>
    <property type="molecule type" value="Genomic_DNA"/>
</dbReference>
<dbReference type="GO" id="GO:0016020">
    <property type="term" value="C:membrane"/>
    <property type="evidence" value="ECO:0007669"/>
    <property type="project" value="UniProtKB-SubCell"/>
</dbReference>
<evidence type="ECO:0008006" key="11">
    <source>
        <dbReference type="Google" id="ProtNLM"/>
    </source>
</evidence>
<dbReference type="RefSeq" id="WP_144114667.1">
    <property type="nucleotide sequence ID" value="NZ_JACHGE010000001.1"/>
</dbReference>
<dbReference type="EMBL" id="VMBF01000001">
    <property type="protein sequence ID" value="TSJ81558.1"/>
    <property type="molecule type" value="Genomic_DNA"/>
</dbReference>
<dbReference type="Proteomes" id="UP000315145">
    <property type="component" value="Unassembled WGS sequence"/>
</dbReference>